<feature type="transmembrane region" description="Helical" evidence="5">
    <location>
        <begin position="284"/>
        <end position="305"/>
    </location>
</feature>
<dbReference type="Gene3D" id="1.20.1560.10">
    <property type="entry name" value="ABC transporter type 1, transmembrane domain"/>
    <property type="match status" value="1"/>
</dbReference>
<evidence type="ECO:0000256" key="5">
    <source>
        <dbReference type="SAM" id="Phobius"/>
    </source>
</evidence>
<dbReference type="PANTHER" id="PTHR43394:SF1">
    <property type="entry name" value="ATP-BINDING CASSETTE SUB-FAMILY B MEMBER 10, MITOCHONDRIAL"/>
    <property type="match status" value="1"/>
</dbReference>
<comment type="caution">
    <text evidence="8">The sequence shown here is derived from an EMBL/GenBank/DDBJ whole genome shotgun (WGS) entry which is preliminary data.</text>
</comment>
<protein>
    <submittedName>
        <fullName evidence="8">ABC transporter</fullName>
    </submittedName>
</protein>
<feature type="domain" description="ABC transmembrane type-1" evidence="7">
    <location>
        <begin position="32"/>
        <end position="313"/>
    </location>
</feature>
<organism evidence="8 9">
    <name type="scientific">Streptomyces monashensis</name>
    <dbReference type="NCBI Taxonomy" id="1678012"/>
    <lineage>
        <taxon>Bacteria</taxon>
        <taxon>Bacillati</taxon>
        <taxon>Actinomycetota</taxon>
        <taxon>Actinomycetes</taxon>
        <taxon>Kitasatosporales</taxon>
        <taxon>Streptomycetaceae</taxon>
        <taxon>Streptomyces</taxon>
    </lineage>
</organism>
<dbReference type="SUPFAM" id="SSF90123">
    <property type="entry name" value="ABC transporter transmembrane region"/>
    <property type="match status" value="1"/>
</dbReference>
<evidence type="ECO:0000256" key="2">
    <source>
        <dbReference type="ARBA" id="ARBA00022692"/>
    </source>
</evidence>
<dbReference type="GO" id="GO:0016887">
    <property type="term" value="F:ATP hydrolysis activity"/>
    <property type="evidence" value="ECO:0007669"/>
    <property type="project" value="InterPro"/>
</dbReference>
<dbReference type="InterPro" id="IPR003439">
    <property type="entry name" value="ABC_transporter-like_ATP-bd"/>
</dbReference>
<dbReference type="PROSITE" id="PS00211">
    <property type="entry name" value="ABC_TRANSPORTER_1"/>
    <property type="match status" value="1"/>
</dbReference>
<sequence>MIDAYEEPGVPDTRGGWRFLWWLVWRQRGRSLAGATLASVWMVLLAAQPYMVARAVDDGLVPGRLGVLAAWAGAMFVLGAGNAWLSIMRHRTMTRVRMDANFRTVKAVVGHVVRLGDALPRRAGAGEVVTIGVGDVQVIAQSLTAVGPGVGSMVVYVVVAGLLFTVSAPLAAVVLLGLPVLALVTGPLTLRLQHAESEYRERQGVLTARIGDLAGGLRVLNGLGGKSLFADGFRTDSQALRAQGYRVGAVASWVQALGVGLPTLFLAVVTWLGARLTAQGHISVGQLVSVYGYVAVLIGPVAFMVQMAYELNRGVVAARRVVGLLRLAPDPDVGTRPAPAGPAELHDPVSGVRIAPGRLTVLAAARPAEATAVVDRLGRFGPTDATWGGVRLDAIPLADVRARVLVADNEADLFAGPLREVVAAEGAVGEAALRRALYAAAADDVVRGLPEGADSAVAGQGRSLSGGQRQRVRLVRALLADPEVLLAVEPTSALDAHTEATVAERLRAAREGRTTVVTSTSPLVLDRADTVVFLADGKVAAHGPHRRLLAEEPAYRALVARDVEAGNTEDAADTEGVAG</sequence>
<dbReference type="Proteomes" id="UP000179642">
    <property type="component" value="Unassembled WGS sequence"/>
</dbReference>
<comment type="subcellular location">
    <subcellularLocation>
        <location evidence="1">Cell membrane</location>
        <topology evidence="1">Multi-pass membrane protein</topology>
    </subcellularLocation>
</comment>
<keyword evidence="4 5" id="KW-0472">Membrane</keyword>
<dbReference type="PANTHER" id="PTHR43394">
    <property type="entry name" value="ATP-DEPENDENT PERMEASE MDL1, MITOCHONDRIAL"/>
    <property type="match status" value="1"/>
</dbReference>
<dbReference type="AlphaFoldDB" id="A0A1S2QNX8"/>
<dbReference type="GO" id="GO:0005886">
    <property type="term" value="C:plasma membrane"/>
    <property type="evidence" value="ECO:0007669"/>
    <property type="project" value="UniProtKB-SubCell"/>
</dbReference>
<keyword evidence="9" id="KW-1185">Reference proteome</keyword>
<dbReference type="InterPro" id="IPR039421">
    <property type="entry name" value="Type_1_exporter"/>
</dbReference>
<keyword evidence="2 5" id="KW-0812">Transmembrane</keyword>
<dbReference type="GO" id="GO:0005524">
    <property type="term" value="F:ATP binding"/>
    <property type="evidence" value="ECO:0007669"/>
    <property type="project" value="InterPro"/>
</dbReference>
<feature type="domain" description="ABC transporter" evidence="6">
    <location>
        <begin position="285"/>
        <end position="561"/>
    </location>
</feature>
<accession>A0A1S2QNX8</accession>
<evidence type="ECO:0000313" key="9">
    <source>
        <dbReference type="Proteomes" id="UP000179642"/>
    </source>
</evidence>
<evidence type="ECO:0000259" key="6">
    <source>
        <dbReference type="PROSITE" id="PS50893"/>
    </source>
</evidence>
<evidence type="ECO:0000259" key="7">
    <source>
        <dbReference type="PROSITE" id="PS50929"/>
    </source>
</evidence>
<dbReference type="InterPro" id="IPR027417">
    <property type="entry name" value="P-loop_NTPase"/>
</dbReference>
<evidence type="ECO:0000256" key="3">
    <source>
        <dbReference type="ARBA" id="ARBA00022989"/>
    </source>
</evidence>
<dbReference type="OrthoDB" id="4966664at2"/>
<evidence type="ECO:0000256" key="4">
    <source>
        <dbReference type="ARBA" id="ARBA00023136"/>
    </source>
</evidence>
<dbReference type="Gene3D" id="3.40.50.300">
    <property type="entry name" value="P-loop containing nucleotide triphosphate hydrolases"/>
    <property type="match status" value="1"/>
</dbReference>
<dbReference type="GO" id="GO:0015421">
    <property type="term" value="F:ABC-type oligopeptide transporter activity"/>
    <property type="evidence" value="ECO:0007669"/>
    <property type="project" value="TreeGrafter"/>
</dbReference>
<feature type="transmembrane region" description="Helical" evidence="5">
    <location>
        <begin position="65"/>
        <end position="87"/>
    </location>
</feature>
<keyword evidence="3 5" id="KW-1133">Transmembrane helix</keyword>
<dbReference type="InterPro" id="IPR017871">
    <property type="entry name" value="ABC_transporter-like_CS"/>
</dbReference>
<dbReference type="SUPFAM" id="SSF52540">
    <property type="entry name" value="P-loop containing nucleoside triphosphate hydrolases"/>
    <property type="match status" value="1"/>
</dbReference>
<dbReference type="RefSeq" id="WP_071379746.1">
    <property type="nucleotide sequence ID" value="NZ_MLYO01000012.1"/>
</dbReference>
<dbReference type="Pfam" id="PF00005">
    <property type="entry name" value="ABC_tran"/>
    <property type="match status" value="1"/>
</dbReference>
<dbReference type="EMBL" id="MLYO01000012">
    <property type="protein sequence ID" value="OIK07105.1"/>
    <property type="molecule type" value="Genomic_DNA"/>
</dbReference>
<dbReference type="InterPro" id="IPR011527">
    <property type="entry name" value="ABC1_TM_dom"/>
</dbReference>
<name>A0A1S2QNX8_9ACTN</name>
<gene>
    <name evidence="8" type="ORF">BIV23_06440</name>
</gene>
<reference evidence="8 9" key="1">
    <citation type="submission" date="2016-10" db="EMBL/GenBank/DDBJ databases">
        <title>Genome sequence of Streptomyces sp. MUSC 1.</title>
        <authorList>
            <person name="Lee L.-H."/>
            <person name="Ser H.-L."/>
            <person name="Law J.W.-F."/>
        </authorList>
    </citation>
    <scope>NUCLEOTIDE SEQUENCE [LARGE SCALE GENOMIC DNA]</scope>
    <source>
        <strain evidence="8 9">MUSC 1</strain>
    </source>
</reference>
<evidence type="ECO:0000313" key="8">
    <source>
        <dbReference type="EMBL" id="OIK07105.1"/>
    </source>
</evidence>
<dbReference type="PROSITE" id="PS50929">
    <property type="entry name" value="ABC_TM1F"/>
    <property type="match status" value="1"/>
</dbReference>
<feature type="transmembrane region" description="Helical" evidence="5">
    <location>
        <begin position="32"/>
        <end position="53"/>
    </location>
</feature>
<dbReference type="PROSITE" id="PS50893">
    <property type="entry name" value="ABC_TRANSPORTER_2"/>
    <property type="match status" value="1"/>
</dbReference>
<dbReference type="Pfam" id="PF00664">
    <property type="entry name" value="ABC_membrane"/>
    <property type="match status" value="1"/>
</dbReference>
<proteinExistence type="predicted"/>
<dbReference type="InterPro" id="IPR036640">
    <property type="entry name" value="ABC1_TM_sf"/>
</dbReference>
<feature type="transmembrane region" description="Helical" evidence="5">
    <location>
        <begin position="250"/>
        <end position="272"/>
    </location>
</feature>
<evidence type="ECO:0000256" key="1">
    <source>
        <dbReference type="ARBA" id="ARBA00004651"/>
    </source>
</evidence>